<dbReference type="Gene3D" id="3.40.50.300">
    <property type="entry name" value="P-loop containing nucleotide triphosphate hydrolases"/>
    <property type="match status" value="2"/>
</dbReference>
<evidence type="ECO:0000259" key="1">
    <source>
        <dbReference type="PROSITE" id="PS51192"/>
    </source>
</evidence>
<dbReference type="RefSeq" id="WP_192778141.1">
    <property type="nucleotide sequence ID" value="NZ_BAAASY010000006.1"/>
</dbReference>
<evidence type="ECO:0000313" key="3">
    <source>
        <dbReference type="Proteomes" id="UP000661607"/>
    </source>
</evidence>
<dbReference type="Proteomes" id="UP000661607">
    <property type="component" value="Unassembled WGS sequence"/>
</dbReference>
<gene>
    <name evidence="2" type="ORF">H4W81_006372</name>
</gene>
<keyword evidence="2" id="KW-0378">Hydrolase</keyword>
<name>A0ABR9KPQ2_9ACTN</name>
<proteinExistence type="predicted"/>
<feature type="domain" description="Helicase ATP-binding" evidence="1">
    <location>
        <begin position="15"/>
        <end position="176"/>
    </location>
</feature>
<keyword evidence="2" id="KW-0347">Helicase</keyword>
<dbReference type="PROSITE" id="PS51192">
    <property type="entry name" value="HELICASE_ATP_BIND_1"/>
    <property type="match status" value="1"/>
</dbReference>
<keyword evidence="3" id="KW-1185">Reference proteome</keyword>
<dbReference type="EMBL" id="JADBEF010000001">
    <property type="protein sequence ID" value="MBE1563593.1"/>
    <property type="molecule type" value="Genomic_DNA"/>
</dbReference>
<dbReference type="InterPro" id="IPR006935">
    <property type="entry name" value="Helicase/UvrB_N"/>
</dbReference>
<reference evidence="2 3" key="1">
    <citation type="submission" date="2020-10" db="EMBL/GenBank/DDBJ databases">
        <title>Sequencing the genomes of 1000 actinobacteria strains.</title>
        <authorList>
            <person name="Klenk H.-P."/>
        </authorList>
    </citation>
    <scope>NUCLEOTIDE SEQUENCE [LARGE SCALE GENOMIC DNA]</scope>
    <source>
        <strain evidence="2 3">DSM 43748</strain>
    </source>
</reference>
<dbReference type="InterPro" id="IPR027417">
    <property type="entry name" value="P-loop_NTPase"/>
</dbReference>
<evidence type="ECO:0000313" key="2">
    <source>
        <dbReference type="EMBL" id="MBE1563593.1"/>
    </source>
</evidence>
<accession>A0ABR9KPQ2</accession>
<dbReference type="InterPro" id="IPR014001">
    <property type="entry name" value="Helicase_ATP-bd"/>
</dbReference>
<keyword evidence="2" id="KW-0547">Nucleotide-binding</keyword>
<keyword evidence="2" id="KW-0067">ATP-binding</keyword>
<organism evidence="2 3">
    <name type="scientific">Nonomuraea africana</name>
    <dbReference type="NCBI Taxonomy" id="46171"/>
    <lineage>
        <taxon>Bacteria</taxon>
        <taxon>Bacillati</taxon>
        <taxon>Actinomycetota</taxon>
        <taxon>Actinomycetes</taxon>
        <taxon>Streptosporangiales</taxon>
        <taxon>Streptosporangiaceae</taxon>
        <taxon>Nonomuraea</taxon>
    </lineage>
</organism>
<comment type="caution">
    <text evidence="2">The sequence shown here is derived from an EMBL/GenBank/DDBJ whole genome shotgun (WGS) entry which is preliminary data.</text>
</comment>
<dbReference type="GO" id="GO:0004386">
    <property type="term" value="F:helicase activity"/>
    <property type="evidence" value="ECO:0007669"/>
    <property type="project" value="UniProtKB-KW"/>
</dbReference>
<protein>
    <submittedName>
        <fullName evidence="2">Superfamily II DNA or RNA helicase</fullName>
    </submittedName>
</protein>
<sequence>MTSLRSYQQELLDTLRRTDRPHVGTVSSATGAGVRRVVALYILEIASTSPVLVLCPTIAMAHQWEELIQDQGDSSVRVMSSTSDALDILEKQASDRAGILIATYARAHHGPSRRALVGHSFGLIVHDQPLRSMPDEISRAIDSLNSKAVQAIALVDSADVSKASLRWPLIWEISPQRLLETGYVPLRFTQVPYAPSAEERELRSEAMDVLRAHANEKGVPFFLLSDSLPAMRQRLLALVSELSENSVLAQRAWSILERMEAVQGEDSRFTALDEVLGRPDVADSRCIVVAATVTDSHYIASHLEDTGRMPRAILSSRSTESDRRAILARLERGECVVATHVVAEYVGDWPTEVTIILWPSSGNRRAINNAFRFTDAWPTTNIFELSEKV</sequence>
<dbReference type="SUPFAM" id="SSF52540">
    <property type="entry name" value="P-loop containing nucleoside triphosphate hydrolases"/>
    <property type="match status" value="1"/>
</dbReference>
<dbReference type="Pfam" id="PF04851">
    <property type="entry name" value="ResIII"/>
    <property type="match status" value="1"/>
</dbReference>